<reference evidence="2" key="2">
    <citation type="journal article" date="2015" name="Data Brief">
        <title>Shoot transcriptome of the giant reed, Arundo donax.</title>
        <authorList>
            <person name="Barrero R.A."/>
            <person name="Guerrero F.D."/>
            <person name="Moolhuijzen P."/>
            <person name="Goolsby J.A."/>
            <person name="Tidwell J."/>
            <person name="Bellgard S.E."/>
            <person name="Bellgard M.I."/>
        </authorList>
    </citation>
    <scope>NUCLEOTIDE SEQUENCE</scope>
    <source>
        <tissue evidence="2">Shoot tissue taken approximately 20 cm above the soil surface</tissue>
    </source>
</reference>
<reference evidence="2" key="1">
    <citation type="submission" date="2014-09" db="EMBL/GenBank/DDBJ databases">
        <authorList>
            <person name="Magalhaes I.L.F."/>
            <person name="Oliveira U."/>
            <person name="Santos F.R."/>
            <person name="Vidigal T.H.D.A."/>
            <person name="Brescovit A.D."/>
            <person name="Santos A.J."/>
        </authorList>
    </citation>
    <scope>NUCLEOTIDE SEQUENCE</scope>
    <source>
        <tissue evidence="2">Shoot tissue taken approximately 20 cm above the soil surface</tissue>
    </source>
</reference>
<accession>A0A0A9CKI5</accession>
<evidence type="ECO:0000256" key="1">
    <source>
        <dbReference type="SAM" id="MobiDB-lite"/>
    </source>
</evidence>
<evidence type="ECO:0000313" key="2">
    <source>
        <dbReference type="EMBL" id="JAD73910.1"/>
    </source>
</evidence>
<organism evidence="2">
    <name type="scientific">Arundo donax</name>
    <name type="common">Giant reed</name>
    <name type="synonym">Donax arundinaceus</name>
    <dbReference type="NCBI Taxonomy" id="35708"/>
    <lineage>
        <taxon>Eukaryota</taxon>
        <taxon>Viridiplantae</taxon>
        <taxon>Streptophyta</taxon>
        <taxon>Embryophyta</taxon>
        <taxon>Tracheophyta</taxon>
        <taxon>Spermatophyta</taxon>
        <taxon>Magnoliopsida</taxon>
        <taxon>Liliopsida</taxon>
        <taxon>Poales</taxon>
        <taxon>Poaceae</taxon>
        <taxon>PACMAD clade</taxon>
        <taxon>Arundinoideae</taxon>
        <taxon>Arundineae</taxon>
        <taxon>Arundo</taxon>
    </lineage>
</organism>
<feature type="compositionally biased region" description="Low complexity" evidence="1">
    <location>
        <begin position="7"/>
        <end position="31"/>
    </location>
</feature>
<feature type="region of interest" description="Disordered" evidence="1">
    <location>
        <begin position="1"/>
        <end position="31"/>
    </location>
</feature>
<dbReference type="EMBL" id="GBRH01223985">
    <property type="protein sequence ID" value="JAD73910.1"/>
    <property type="molecule type" value="Transcribed_RNA"/>
</dbReference>
<name>A0A0A9CKI5_ARUDO</name>
<protein>
    <submittedName>
        <fullName evidence="2">Uncharacterized protein</fullName>
    </submittedName>
</protein>
<sequence>MTMVTVNSQNGHNLSLSSSSLPGSVSCHSET</sequence>
<dbReference type="AlphaFoldDB" id="A0A0A9CKI5"/>
<proteinExistence type="predicted"/>